<comment type="caution">
    <text evidence="1">The sequence shown here is derived from an EMBL/GenBank/DDBJ whole genome shotgun (WGS) entry which is preliminary data.</text>
</comment>
<organism evidence="1 2">
    <name type="scientific">Pseudodesulfovibrio senegalensis</name>
    <dbReference type="NCBI Taxonomy" id="1721087"/>
    <lineage>
        <taxon>Bacteria</taxon>
        <taxon>Pseudomonadati</taxon>
        <taxon>Thermodesulfobacteriota</taxon>
        <taxon>Desulfovibrionia</taxon>
        <taxon>Desulfovibrionales</taxon>
        <taxon>Desulfovibrionaceae</taxon>
    </lineage>
</organism>
<dbReference type="EMBL" id="WAIE01000001">
    <property type="protein sequence ID" value="KAB1443624.1"/>
    <property type="molecule type" value="Genomic_DNA"/>
</dbReference>
<dbReference type="OrthoDB" id="9801945at2"/>
<proteinExistence type="predicted"/>
<evidence type="ECO:0000313" key="1">
    <source>
        <dbReference type="EMBL" id="KAB1443624.1"/>
    </source>
</evidence>
<dbReference type="SUPFAM" id="SSF54285">
    <property type="entry name" value="MoaD/ThiS"/>
    <property type="match status" value="1"/>
</dbReference>
<gene>
    <name evidence="1" type="ORF">F8A88_05130</name>
</gene>
<dbReference type="InterPro" id="IPR016155">
    <property type="entry name" value="Mopterin_synth/thiamin_S_b"/>
</dbReference>
<dbReference type="RefSeq" id="WP_151149997.1">
    <property type="nucleotide sequence ID" value="NZ_WAIE01000001.1"/>
</dbReference>
<dbReference type="AlphaFoldDB" id="A0A6N6N6C4"/>
<accession>A0A6N6N6C4</accession>
<dbReference type="InterPro" id="IPR012675">
    <property type="entry name" value="Beta-grasp_dom_sf"/>
</dbReference>
<name>A0A6N6N6C4_9BACT</name>
<dbReference type="Pfam" id="PF02597">
    <property type="entry name" value="ThiS"/>
    <property type="match status" value="1"/>
</dbReference>
<sequence>MKIIVKCFATLAPHLPENSDDFPINKGETVAEVAQRIGIDPDEINLIFVNSARAYLDTELQDGDRLGLFPAVGGG</sequence>
<dbReference type="Gene3D" id="3.10.20.30">
    <property type="match status" value="1"/>
</dbReference>
<dbReference type="Proteomes" id="UP000438699">
    <property type="component" value="Unassembled WGS sequence"/>
</dbReference>
<keyword evidence="2" id="KW-1185">Reference proteome</keyword>
<reference evidence="1 2" key="1">
    <citation type="journal article" date="2017" name="Int. J. Syst. Evol. Microbiol.">
        <title>Desulfovibrio senegalensis sp. nov., a mesophilic sulfate reducer isolated from marine sediment.</title>
        <authorList>
            <person name="Thioye A."/>
            <person name="Gam Z.B.A."/>
            <person name="Mbengue M."/>
            <person name="Cayol J.L."/>
            <person name="Joseph-Bartoli M."/>
            <person name="Toure-Kane C."/>
            <person name="Labat M."/>
        </authorList>
    </citation>
    <scope>NUCLEOTIDE SEQUENCE [LARGE SCALE GENOMIC DNA]</scope>
    <source>
        <strain evidence="1 2">DSM 101509</strain>
    </source>
</reference>
<dbReference type="InterPro" id="IPR003749">
    <property type="entry name" value="ThiS/MoaD-like"/>
</dbReference>
<protein>
    <submittedName>
        <fullName evidence="1">MoaD/ThiS family protein</fullName>
    </submittedName>
</protein>
<evidence type="ECO:0000313" key="2">
    <source>
        <dbReference type="Proteomes" id="UP000438699"/>
    </source>
</evidence>
<dbReference type="CDD" id="cd17040">
    <property type="entry name" value="Ubl_MoaD_like"/>
    <property type="match status" value="1"/>
</dbReference>